<organism evidence="3 4">
    <name type="scientific">Hephaestia caeni</name>
    <dbReference type="NCBI Taxonomy" id="645617"/>
    <lineage>
        <taxon>Bacteria</taxon>
        <taxon>Pseudomonadati</taxon>
        <taxon>Pseudomonadota</taxon>
        <taxon>Alphaproteobacteria</taxon>
        <taxon>Sphingomonadales</taxon>
        <taxon>Sphingomonadaceae</taxon>
        <taxon>Hephaestia</taxon>
    </lineage>
</organism>
<dbReference type="PANTHER" id="PTHR34477:SF5">
    <property type="entry name" value="BSL5627 PROTEIN"/>
    <property type="match status" value="1"/>
</dbReference>
<dbReference type="Gene3D" id="3.40.1440.10">
    <property type="entry name" value="GIY-YIG endonuclease"/>
    <property type="match status" value="1"/>
</dbReference>
<dbReference type="PROSITE" id="PS50164">
    <property type="entry name" value="GIY_YIG"/>
    <property type="match status" value="1"/>
</dbReference>
<dbReference type="Pfam" id="PF01541">
    <property type="entry name" value="GIY-YIG"/>
    <property type="match status" value="1"/>
</dbReference>
<feature type="domain" description="GIY-YIG" evidence="2">
    <location>
        <begin position="49"/>
        <end position="126"/>
    </location>
</feature>
<evidence type="ECO:0000259" key="2">
    <source>
        <dbReference type="PROSITE" id="PS50164"/>
    </source>
</evidence>
<dbReference type="InterPro" id="IPR035901">
    <property type="entry name" value="GIY-YIG_endonuc_sf"/>
</dbReference>
<dbReference type="AlphaFoldDB" id="A0A397ND86"/>
<keyword evidence="3" id="KW-0255">Endonuclease</keyword>
<gene>
    <name evidence="3" type="ORF">DFR49_4197</name>
</gene>
<comment type="similarity">
    <text evidence="1">Belongs to the UPF0213 family.</text>
</comment>
<reference evidence="3 4" key="1">
    <citation type="submission" date="2018-08" db="EMBL/GenBank/DDBJ databases">
        <title>Genomic Encyclopedia of Type Strains, Phase IV (KMG-IV): sequencing the most valuable type-strain genomes for metagenomic binning, comparative biology and taxonomic classification.</title>
        <authorList>
            <person name="Goeker M."/>
        </authorList>
    </citation>
    <scope>NUCLEOTIDE SEQUENCE [LARGE SCALE GENOMIC DNA]</scope>
    <source>
        <strain evidence="3 4">DSM 25527</strain>
    </source>
</reference>
<dbReference type="EMBL" id="QXDC01000006">
    <property type="protein sequence ID" value="RIA35420.1"/>
    <property type="molecule type" value="Genomic_DNA"/>
</dbReference>
<proteinExistence type="inferred from homology"/>
<name>A0A397ND86_9SPHN</name>
<keyword evidence="3" id="KW-0378">Hydrolase</keyword>
<dbReference type="PANTHER" id="PTHR34477">
    <property type="entry name" value="UPF0213 PROTEIN YHBQ"/>
    <property type="match status" value="1"/>
</dbReference>
<comment type="caution">
    <text evidence="3">The sequence shown here is derived from an EMBL/GenBank/DDBJ whole genome shotgun (WGS) entry which is preliminary data.</text>
</comment>
<dbReference type="CDD" id="cd10448">
    <property type="entry name" value="GIY-YIG_unchar_3"/>
    <property type="match status" value="1"/>
</dbReference>
<evidence type="ECO:0000313" key="3">
    <source>
        <dbReference type="EMBL" id="RIA35420.1"/>
    </source>
</evidence>
<keyword evidence="4" id="KW-1185">Reference proteome</keyword>
<sequence length="147" mass="16771">METVASPIRLRTMQVEQTWVGGRMMWDIFCHAGLVPASNVPHTEAMRERLPCVYMMASGFLGTLYVGVTSNLVGRVMQHREGTFEGFTKRYGCELLVWYDVGETMETAIAREKTIKKWPRDWTCNLIERTNPEWNDLAVGLGLEPLS</sequence>
<keyword evidence="3" id="KW-0540">Nuclease</keyword>
<dbReference type="SUPFAM" id="SSF82771">
    <property type="entry name" value="GIY-YIG endonuclease"/>
    <property type="match status" value="1"/>
</dbReference>
<dbReference type="InterPro" id="IPR000305">
    <property type="entry name" value="GIY-YIG_endonuc"/>
</dbReference>
<dbReference type="Proteomes" id="UP000266568">
    <property type="component" value="Unassembled WGS sequence"/>
</dbReference>
<accession>A0A397ND86</accession>
<evidence type="ECO:0000313" key="4">
    <source>
        <dbReference type="Proteomes" id="UP000266568"/>
    </source>
</evidence>
<protein>
    <submittedName>
        <fullName evidence="3">Putative GIY-YIG superfamily endonuclease</fullName>
    </submittedName>
</protein>
<dbReference type="InterPro" id="IPR050190">
    <property type="entry name" value="UPF0213_domain"/>
</dbReference>
<dbReference type="GO" id="GO:0004519">
    <property type="term" value="F:endonuclease activity"/>
    <property type="evidence" value="ECO:0007669"/>
    <property type="project" value="UniProtKB-KW"/>
</dbReference>
<evidence type="ECO:0000256" key="1">
    <source>
        <dbReference type="ARBA" id="ARBA00007435"/>
    </source>
</evidence>